<dbReference type="Pfam" id="PF23559">
    <property type="entry name" value="WHD_DRP"/>
    <property type="match status" value="1"/>
</dbReference>
<name>A0A2P5AX39_PARAD</name>
<dbReference type="PANTHER" id="PTHR23155:SF1185">
    <property type="entry name" value="DISEASE RESISTANCE RPP8-LIKE PROTEIN 3-RELATED"/>
    <property type="match status" value="1"/>
</dbReference>
<dbReference type="InterPro" id="IPR032675">
    <property type="entry name" value="LRR_dom_sf"/>
</dbReference>
<dbReference type="GO" id="GO:0098542">
    <property type="term" value="P:defense response to other organism"/>
    <property type="evidence" value="ECO:0007669"/>
    <property type="project" value="TreeGrafter"/>
</dbReference>
<comment type="caution">
    <text evidence="3">The sequence shown here is derived from an EMBL/GenBank/DDBJ whole genome shotgun (WGS) entry which is preliminary data.</text>
</comment>
<protein>
    <submittedName>
        <fullName evidence="3">LRR domain containing protein</fullName>
    </submittedName>
</protein>
<dbReference type="Proteomes" id="UP000237105">
    <property type="component" value="Unassembled WGS sequence"/>
</dbReference>
<dbReference type="InterPro" id="IPR044974">
    <property type="entry name" value="Disease_R_plants"/>
</dbReference>
<gene>
    <name evidence="3" type="ORF">PanWU01x14_292330</name>
</gene>
<proteinExistence type="predicted"/>
<evidence type="ECO:0000259" key="2">
    <source>
        <dbReference type="Pfam" id="PF23559"/>
    </source>
</evidence>
<dbReference type="EMBL" id="JXTB01000423">
    <property type="protein sequence ID" value="PON41081.1"/>
    <property type="molecule type" value="Genomic_DNA"/>
</dbReference>
<dbReference type="InterPro" id="IPR058922">
    <property type="entry name" value="WHD_DRP"/>
</dbReference>
<dbReference type="OrthoDB" id="1935686at2759"/>
<dbReference type="AlphaFoldDB" id="A0A2P5AX39"/>
<evidence type="ECO:0000256" key="1">
    <source>
        <dbReference type="ARBA" id="ARBA00022737"/>
    </source>
</evidence>
<keyword evidence="1" id="KW-0677">Repeat</keyword>
<dbReference type="STRING" id="3476.A0A2P5AX39"/>
<evidence type="ECO:0000313" key="3">
    <source>
        <dbReference type="EMBL" id="PON41081.1"/>
    </source>
</evidence>
<dbReference type="Gene3D" id="3.80.10.10">
    <property type="entry name" value="Ribonuclease Inhibitor"/>
    <property type="match status" value="1"/>
</dbReference>
<keyword evidence="4" id="KW-1185">Reference proteome</keyword>
<accession>A0A2P5AX39</accession>
<feature type="domain" description="Disease resistance protein winged helix" evidence="2">
    <location>
        <begin position="1"/>
        <end position="42"/>
    </location>
</feature>
<dbReference type="PANTHER" id="PTHR23155">
    <property type="entry name" value="DISEASE RESISTANCE PROTEIN RP"/>
    <property type="match status" value="1"/>
</dbReference>
<sequence length="253" mass="29070">MEEIAEQYLRELIDRCMIQVGKWDHTGVGVKTCRVARLMRDFCVSKAREDKFFQVIQQNEKNITTASSSSTHQTSSRRIAIHPGRNLDRIQMHRNLRSLMWFDSSPFSFLKITRMRHAGNVTLSSSIGNLRNMGTINLRDNSKVVLPMEILKLTHLKHLLLPFATCFSDGSFSFETYFLSNPTQIQTLKYLRFGPFLLENKITQSELSNLRNLGIQFVTREEVGSFLAFPNFKLSMLQSLRMSLLSINVAATL</sequence>
<dbReference type="SUPFAM" id="SSF52058">
    <property type="entry name" value="L domain-like"/>
    <property type="match status" value="1"/>
</dbReference>
<organism evidence="3 4">
    <name type="scientific">Parasponia andersonii</name>
    <name type="common">Sponia andersonii</name>
    <dbReference type="NCBI Taxonomy" id="3476"/>
    <lineage>
        <taxon>Eukaryota</taxon>
        <taxon>Viridiplantae</taxon>
        <taxon>Streptophyta</taxon>
        <taxon>Embryophyta</taxon>
        <taxon>Tracheophyta</taxon>
        <taxon>Spermatophyta</taxon>
        <taxon>Magnoliopsida</taxon>
        <taxon>eudicotyledons</taxon>
        <taxon>Gunneridae</taxon>
        <taxon>Pentapetalae</taxon>
        <taxon>rosids</taxon>
        <taxon>fabids</taxon>
        <taxon>Rosales</taxon>
        <taxon>Cannabaceae</taxon>
        <taxon>Parasponia</taxon>
    </lineage>
</organism>
<evidence type="ECO:0000313" key="4">
    <source>
        <dbReference type="Proteomes" id="UP000237105"/>
    </source>
</evidence>
<reference evidence="4" key="1">
    <citation type="submission" date="2016-06" db="EMBL/GenBank/DDBJ databases">
        <title>Parallel loss of symbiosis genes in relatives of nitrogen-fixing non-legume Parasponia.</title>
        <authorList>
            <person name="Van Velzen R."/>
            <person name="Holmer R."/>
            <person name="Bu F."/>
            <person name="Rutten L."/>
            <person name="Van Zeijl A."/>
            <person name="Liu W."/>
            <person name="Santuari L."/>
            <person name="Cao Q."/>
            <person name="Sharma T."/>
            <person name="Shen D."/>
            <person name="Roswanjaya Y."/>
            <person name="Wardhani T."/>
            <person name="Kalhor M.S."/>
            <person name="Jansen J."/>
            <person name="Van den Hoogen J."/>
            <person name="Gungor B."/>
            <person name="Hartog M."/>
            <person name="Hontelez J."/>
            <person name="Verver J."/>
            <person name="Yang W.-C."/>
            <person name="Schijlen E."/>
            <person name="Repin R."/>
            <person name="Schilthuizen M."/>
            <person name="Schranz E."/>
            <person name="Heidstra R."/>
            <person name="Miyata K."/>
            <person name="Fedorova E."/>
            <person name="Kohlen W."/>
            <person name="Bisseling T."/>
            <person name="Smit S."/>
            <person name="Geurts R."/>
        </authorList>
    </citation>
    <scope>NUCLEOTIDE SEQUENCE [LARGE SCALE GENOMIC DNA]</scope>
    <source>
        <strain evidence="4">cv. WU1-14</strain>
    </source>
</reference>